<accession>A0A0K2GD72</accession>
<evidence type="ECO:0000256" key="2">
    <source>
        <dbReference type="ARBA" id="ARBA00022692"/>
    </source>
</evidence>
<protein>
    <recommendedName>
        <fullName evidence="7">Endolytic murein transglycosylase</fullName>
        <ecNumber evidence="7">4.2.2.29</ecNumber>
    </recommendedName>
    <alternativeName>
        <fullName evidence="7">Peptidoglycan lytic transglycosylase</fullName>
    </alternativeName>
    <alternativeName>
        <fullName evidence="7">Peptidoglycan polymerization terminase</fullName>
    </alternativeName>
</protein>
<comment type="function">
    <text evidence="7">Functions as a peptidoglycan terminase that cleaves nascent peptidoglycan strands endolytically to terminate their elongation.</text>
</comment>
<evidence type="ECO:0000256" key="5">
    <source>
        <dbReference type="ARBA" id="ARBA00023239"/>
    </source>
</evidence>
<reference evidence="8 9" key="1">
    <citation type="journal article" date="2015" name="Proc. Natl. Acad. Sci. U.S.A.">
        <title>Expanded metabolic versatility of ubiquitous nitrite-oxidizing bacteria from the genus Nitrospira.</title>
        <authorList>
            <person name="Koch H."/>
            <person name="Lucker S."/>
            <person name="Albertsen M."/>
            <person name="Kitzinger K."/>
            <person name="Herbold C."/>
            <person name="Spieck E."/>
            <person name="Nielsen P.H."/>
            <person name="Wagner M."/>
            <person name="Daims H."/>
        </authorList>
    </citation>
    <scope>NUCLEOTIDE SEQUENCE [LARGE SCALE GENOMIC DNA]</scope>
    <source>
        <strain evidence="8 9">NSP M-1</strain>
    </source>
</reference>
<evidence type="ECO:0000256" key="4">
    <source>
        <dbReference type="ARBA" id="ARBA00023136"/>
    </source>
</evidence>
<dbReference type="AlphaFoldDB" id="A0A0K2GD72"/>
<keyword evidence="1 7" id="KW-1003">Cell membrane</keyword>
<dbReference type="Gene3D" id="3.30.160.60">
    <property type="entry name" value="Classic Zinc Finger"/>
    <property type="match status" value="1"/>
</dbReference>
<organism evidence="8 9">
    <name type="scientific">Nitrospira moscoviensis</name>
    <dbReference type="NCBI Taxonomy" id="42253"/>
    <lineage>
        <taxon>Bacteria</taxon>
        <taxon>Pseudomonadati</taxon>
        <taxon>Nitrospirota</taxon>
        <taxon>Nitrospiria</taxon>
        <taxon>Nitrospirales</taxon>
        <taxon>Nitrospiraceae</taxon>
        <taxon>Nitrospira</taxon>
    </lineage>
</organism>
<dbReference type="STRING" id="42253.NITMOv2_2485"/>
<name>A0A0K2GD72_NITMO</name>
<gene>
    <name evidence="7" type="primary">mltG</name>
    <name evidence="8" type="ORF">NITMOv2_2485</name>
</gene>
<dbReference type="GO" id="GO:0008932">
    <property type="term" value="F:lytic endotransglycosylase activity"/>
    <property type="evidence" value="ECO:0007669"/>
    <property type="project" value="UniProtKB-UniRule"/>
</dbReference>
<keyword evidence="6 7" id="KW-0961">Cell wall biogenesis/degradation</keyword>
<keyword evidence="5 7" id="KW-0456">Lyase</keyword>
<dbReference type="Pfam" id="PF02618">
    <property type="entry name" value="YceG"/>
    <property type="match status" value="1"/>
</dbReference>
<dbReference type="Proteomes" id="UP000069205">
    <property type="component" value="Chromosome"/>
</dbReference>
<dbReference type="KEGG" id="nmv:NITMOv2_2485"/>
<dbReference type="InterPro" id="IPR003770">
    <property type="entry name" value="MLTG-like"/>
</dbReference>
<dbReference type="EMBL" id="CP011801">
    <property type="protein sequence ID" value="ALA58898.1"/>
    <property type="molecule type" value="Genomic_DNA"/>
</dbReference>
<evidence type="ECO:0000256" key="6">
    <source>
        <dbReference type="ARBA" id="ARBA00023316"/>
    </source>
</evidence>
<sequence length="360" mass="39699">MRLRLILTVLILAVALVGLAAYQMIRWAEAPAVPESAHPPAKVVVISEGATFQQVAGLLEREGLIKSRAAFVLLGKAQTAERKILPGEYELHAAMAPQDILAKLLTGRVVLHPVTIPEGYTMAQIADVLAQQRIADRVEFLRLANDKAFVQSLGISAETLEGYLYPDTYKFSRPTSAKEVARAMVARFGQVFGDELRARAEELHLTVHHVVTLASVIEKETGAGNERPQISSVFHNRLKKRIPLQSDPTVIYGLTNFDGNLHKKDLSHPSPYNTYRWTGLPPGPIASPGLDSIRAALYPAPSAYLYFVSRNDGTHQFSSSLVEHNKAVEKYQKRPFRRGGHSHVDSGPLMPVIEKEVHPS</sequence>
<comment type="similarity">
    <text evidence="7">Belongs to the transglycosylase MltG family.</text>
</comment>
<keyword evidence="4 7" id="KW-0472">Membrane</keyword>
<dbReference type="GO" id="GO:0009252">
    <property type="term" value="P:peptidoglycan biosynthetic process"/>
    <property type="evidence" value="ECO:0007669"/>
    <property type="project" value="UniProtKB-UniRule"/>
</dbReference>
<comment type="catalytic activity">
    <reaction evidence="7">
        <text>a peptidoglycan chain = a peptidoglycan chain with N-acetyl-1,6-anhydromuramyl-[peptide] at the reducing end + a peptidoglycan chain with N-acetylglucosamine at the non-reducing end.</text>
        <dbReference type="EC" id="4.2.2.29"/>
    </reaction>
</comment>
<dbReference type="PANTHER" id="PTHR30518:SF2">
    <property type="entry name" value="ENDOLYTIC MUREIN TRANSGLYCOSYLASE"/>
    <property type="match status" value="1"/>
</dbReference>
<keyword evidence="3 7" id="KW-1133">Transmembrane helix</keyword>
<evidence type="ECO:0000313" key="8">
    <source>
        <dbReference type="EMBL" id="ALA58898.1"/>
    </source>
</evidence>
<dbReference type="PANTHER" id="PTHR30518">
    <property type="entry name" value="ENDOLYTIC MUREIN TRANSGLYCOSYLASE"/>
    <property type="match status" value="1"/>
</dbReference>
<keyword evidence="2 7" id="KW-0812">Transmembrane</keyword>
<dbReference type="CDD" id="cd08010">
    <property type="entry name" value="MltG_like"/>
    <property type="match status" value="1"/>
</dbReference>
<dbReference type="NCBIfam" id="TIGR00247">
    <property type="entry name" value="endolytic transglycosylase MltG"/>
    <property type="match status" value="1"/>
</dbReference>
<evidence type="ECO:0000256" key="7">
    <source>
        <dbReference type="HAMAP-Rule" id="MF_02065"/>
    </source>
</evidence>
<evidence type="ECO:0000313" key="9">
    <source>
        <dbReference type="Proteomes" id="UP000069205"/>
    </source>
</evidence>
<dbReference type="Gene3D" id="3.30.1490.480">
    <property type="entry name" value="Endolytic murein transglycosylase"/>
    <property type="match status" value="2"/>
</dbReference>
<feature type="site" description="Important for catalytic activity" evidence="7">
    <location>
        <position position="220"/>
    </location>
</feature>
<dbReference type="PATRIC" id="fig|42253.5.peg.2450"/>
<dbReference type="GO" id="GO:0005886">
    <property type="term" value="C:plasma membrane"/>
    <property type="evidence" value="ECO:0007669"/>
    <property type="project" value="UniProtKB-UniRule"/>
</dbReference>
<dbReference type="RefSeq" id="WP_083447957.1">
    <property type="nucleotide sequence ID" value="NZ_CP011801.1"/>
</dbReference>
<dbReference type="GO" id="GO:0071555">
    <property type="term" value="P:cell wall organization"/>
    <property type="evidence" value="ECO:0007669"/>
    <property type="project" value="UniProtKB-KW"/>
</dbReference>
<evidence type="ECO:0000256" key="3">
    <source>
        <dbReference type="ARBA" id="ARBA00022989"/>
    </source>
</evidence>
<evidence type="ECO:0000256" key="1">
    <source>
        <dbReference type="ARBA" id="ARBA00022475"/>
    </source>
</evidence>
<dbReference type="EC" id="4.2.2.29" evidence="7"/>
<dbReference type="OrthoDB" id="9814591at2"/>
<proteinExistence type="inferred from homology"/>
<keyword evidence="9" id="KW-1185">Reference proteome</keyword>
<dbReference type="HAMAP" id="MF_02065">
    <property type="entry name" value="MltG"/>
    <property type="match status" value="1"/>
</dbReference>